<dbReference type="Proteomes" id="UP000321197">
    <property type="component" value="Unassembled WGS sequence"/>
</dbReference>
<dbReference type="RefSeq" id="WP_240637265.1">
    <property type="nucleotide sequence ID" value="NZ_BJXL01000074.1"/>
</dbReference>
<dbReference type="InterPro" id="IPR007555">
    <property type="entry name" value="DUF499"/>
</dbReference>
<evidence type="ECO:0000313" key="4">
    <source>
        <dbReference type="Proteomes" id="UP000321197"/>
    </source>
</evidence>
<feature type="region of interest" description="Disordered" evidence="1">
    <location>
        <begin position="953"/>
        <end position="997"/>
    </location>
</feature>
<name>A0A511R582_9DEIN</name>
<evidence type="ECO:0000259" key="2">
    <source>
        <dbReference type="Pfam" id="PF18731"/>
    </source>
</evidence>
<dbReference type="EMBL" id="BJXL01000074">
    <property type="protein sequence ID" value="GEM84052.1"/>
    <property type="molecule type" value="Genomic_DNA"/>
</dbReference>
<protein>
    <recommendedName>
        <fullName evidence="2">Swt1-like HEPN domain-containing protein</fullName>
    </recommendedName>
</protein>
<organism evidence="3 4">
    <name type="scientific">Meiothermus hypogaeus NBRC 106114</name>
    <dbReference type="NCBI Taxonomy" id="1227553"/>
    <lineage>
        <taxon>Bacteria</taxon>
        <taxon>Thermotogati</taxon>
        <taxon>Deinococcota</taxon>
        <taxon>Deinococci</taxon>
        <taxon>Thermales</taxon>
        <taxon>Thermaceae</taxon>
        <taxon>Meiothermus</taxon>
    </lineage>
</organism>
<comment type="caution">
    <text evidence="3">The sequence shown here is derived from an EMBL/GenBank/DDBJ whole genome shotgun (WGS) entry which is preliminary data.</text>
</comment>
<reference evidence="3 4" key="1">
    <citation type="submission" date="2019-07" db="EMBL/GenBank/DDBJ databases">
        <title>Whole genome shotgun sequence of Meiothermus hypogaeus NBRC 106114.</title>
        <authorList>
            <person name="Hosoyama A."/>
            <person name="Uohara A."/>
            <person name="Ohji S."/>
            <person name="Ichikawa N."/>
        </authorList>
    </citation>
    <scope>NUCLEOTIDE SEQUENCE [LARGE SCALE GENOMIC DNA]</scope>
    <source>
        <strain evidence="3 4">NBRC 106114</strain>
    </source>
</reference>
<feature type="domain" description="Swt1-like HEPN" evidence="2">
    <location>
        <begin position="10"/>
        <end position="130"/>
    </location>
</feature>
<accession>A0A511R582</accession>
<dbReference type="InterPro" id="IPR041650">
    <property type="entry name" value="HEPN_Swt1"/>
</dbReference>
<evidence type="ECO:0000256" key="1">
    <source>
        <dbReference type="SAM" id="MobiDB-lite"/>
    </source>
</evidence>
<evidence type="ECO:0000313" key="3">
    <source>
        <dbReference type="EMBL" id="GEM84052.1"/>
    </source>
</evidence>
<proteinExistence type="predicted"/>
<dbReference type="Pfam" id="PF18731">
    <property type="entry name" value="HEPN_Swt1"/>
    <property type="match status" value="1"/>
</dbReference>
<gene>
    <name evidence="3" type="ORF">MHY01S_22180</name>
</gene>
<sequence length="1066" mass="118865">MSHESQLSAALKLYADSVGRFMLNQLRKAHGNGQGLVEAFLGSLSEGRRSQVLEDLKRGKTLEDVIDINHFKDLFLGQREIFRAIFGRNYNRAVTWADEISEVRNDWAHQKDLVPDDVNRALDSMVRLLRLTGAEEVAQQMRQLTVRELSKAPSGSLPPWWQLVEPDEAIRRGDFDENTFAAKLDDVVAGRAPVEYRYAENFFQKTYLTQELSAILKDVLRRLGGQGGEAVIQLRTPFGGGKTHTLIALYHLAKAYNESLDLLEIQNLLKEVGVDQIPRARVVALVGTELSAQGRKVEDLYIRTLWGELAYQLGDKAAYAQVQAADEALSPPGKKALNELLASYSPVLILMDELLVYQVKAASVAVGNTTLQAQTFAFLQELSEVVGSLPNAVLVTTFPESHLEYYDHQEAPQVFARLEKIFGRVQAVRMPVQGEEIYEVLRRRLFERIDGEAAKQVVAAYMQTYEQYKNELPPEVRSGEYGRKMLKAFPFHPELVNVLYERWGTLQTFQKTRGVLRLLARLVEIEYLSPSARPLIGLGEAALGDADLRATVASVLGEANWESVLASDIIPPDGKAFLLDRELGGEYARHRLGQSLATAIFMHSHSGGAQQGATRPQLNLALTYPGGITPLLVGDALDNLKGRLYYLYANGSWIFKAQPNLNAVLADRMAQVKAEAVEDLLRKEVERVAGSGPFKVFVWPQSHREVPDGPGLKLVLLGPEAPHDNEEDLKRLYHVIQDNHASGPRVYKNTTLYLAMARAPYLRAQEVARKLLALEDIQSDRGLVLSDEQKSDLTRLLKEAHETVPVLVKSSYTGMLEPQDAKGAFRFFDLTAYVRTQPTLQAAVAEVLRAEDLLLSKLDPSYLTQGPWGLWPENEPFLTLRDLRDYFLCLPHLPFLEREEAIKDSVIQGIRIRLFELGVRSGDGFAQVWHAGKPPRPEDVFFGEAYVLARPGTLPRPEQLGGESPQHEGDGGSRLPEPAPGPLPPEREPGKKTAKTKVTVTLERLELARIPALVDLAKALRDAGGVVRIKVEIEAVNPGGLNETVLRTSALEILDQYNLEADWREE</sequence>
<dbReference type="Pfam" id="PF04465">
    <property type="entry name" value="DUF499"/>
    <property type="match status" value="1"/>
</dbReference>
<dbReference type="AlphaFoldDB" id="A0A511R582"/>